<feature type="compositionally biased region" description="Basic and acidic residues" evidence="1">
    <location>
        <begin position="55"/>
        <end position="69"/>
    </location>
</feature>
<dbReference type="Proteomes" id="UP000184300">
    <property type="component" value="Unassembled WGS sequence"/>
</dbReference>
<sequence length="190" mass="21453">MHQPQKVCKEEVEYLHMQRQNRDHLFAISQPTTEYKHCYHQSYVRRQYGGSPGNPRDHDRFPPGAHHPEATAQTTETRDTGKSYTGSSYAQELAARPGYASCVPILRSPPKPIRLGAPKPHHSGSGFTHSTMTGKRRAYRELPPWARILGPCSSTSAGTWHRVTPPKRKRGTDPLRPRAIAMLKLTLPTR</sequence>
<dbReference type="AlphaFoldDB" id="A0A1L9VIT9"/>
<accession>A0A1L9VIT9</accession>
<name>A0A1L9VIT9_ASPGL</name>
<evidence type="ECO:0000313" key="3">
    <source>
        <dbReference type="Proteomes" id="UP000184300"/>
    </source>
</evidence>
<dbReference type="EMBL" id="KV878898">
    <property type="protein sequence ID" value="OJJ83785.1"/>
    <property type="molecule type" value="Genomic_DNA"/>
</dbReference>
<evidence type="ECO:0000256" key="1">
    <source>
        <dbReference type="SAM" id="MobiDB-lite"/>
    </source>
</evidence>
<feature type="region of interest" description="Disordered" evidence="1">
    <location>
        <begin position="46"/>
        <end position="84"/>
    </location>
</feature>
<gene>
    <name evidence="2" type="ORF">ASPGLDRAFT_342891</name>
</gene>
<keyword evidence="3" id="KW-1185">Reference proteome</keyword>
<evidence type="ECO:0000313" key="2">
    <source>
        <dbReference type="EMBL" id="OJJ83785.1"/>
    </source>
</evidence>
<proteinExistence type="predicted"/>
<dbReference type="RefSeq" id="XP_022400483.1">
    <property type="nucleotide sequence ID" value="XM_022544417.1"/>
</dbReference>
<dbReference type="VEuPathDB" id="FungiDB:ASPGLDRAFT_342891"/>
<organism evidence="2 3">
    <name type="scientific">Aspergillus glaucus CBS 516.65</name>
    <dbReference type="NCBI Taxonomy" id="1160497"/>
    <lineage>
        <taxon>Eukaryota</taxon>
        <taxon>Fungi</taxon>
        <taxon>Dikarya</taxon>
        <taxon>Ascomycota</taxon>
        <taxon>Pezizomycotina</taxon>
        <taxon>Eurotiomycetes</taxon>
        <taxon>Eurotiomycetidae</taxon>
        <taxon>Eurotiales</taxon>
        <taxon>Aspergillaceae</taxon>
        <taxon>Aspergillus</taxon>
        <taxon>Aspergillus subgen. Aspergillus</taxon>
    </lineage>
</organism>
<protein>
    <submittedName>
        <fullName evidence="2">Uncharacterized protein</fullName>
    </submittedName>
</protein>
<dbReference type="GeneID" id="34460678"/>
<reference evidence="3" key="1">
    <citation type="journal article" date="2017" name="Genome Biol.">
        <title>Comparative genomics reveals high biological diversity and specific adaptations in the industrially and medically important fungal genus Aspergillus.</title>
        <authorList>
            <person name="de Vries R.P."/>
            <person name="Riley R."/>
            <person name="Wiebenga A."/>
            <person name="Aguilar-Osorio G."/>
            <person name="Amillis S."/>
            <person name="Uchima C.A."/>
            <person name="Anderluh G."/>
            <person name="Asadollahi M."/>
            <person name="Askin M."/>
            <person name="Barry K."/>
            <person name="Battaglia E."/>
            <person name="Bayram O."/>
            <person name="Benocci T."/>
            <person name="Braus-Stromeyer S.A."/>
            <person name="Caldana C."/>
            <person name="Canovas D."/>
            <person name="Cerqueira G.C."/>
            <person name="Chen F."/>
            <person name="Chen W."/>
            <person name="Choi C."/>
            <person name="Clum A."/>
            <person name="Dos Santos R.A."/>
            <person name="Damasio A.R."/>
            <person name="Diallinas G."/>
            <person name="Emri T."/>
            <person name="Fekete E."/>
            <person name="Flipphi M."/>
            <person name="Freyberg S."/>
            <person name="Gallo A."/>
            <person name="Gournas C."/>
            <person name="Habgood R."/>
            <person name="Hainaut M."/>
            <person name="Harispe M.L."/>
            <person name="Henrissat B."/>
            <person name="Hilden K.S."/>
            <person name="Hope R."/>
            <person name="Hossain A."/>
            <person name="Karabika E."/>
            <person name="Karaffa L."/>
            <person name="Karanyi Z."/>
            <person name="Krasevec N."/>
            <person name="Kuo A."/>
            <person name="Kusch H."/>
            <person name="LaButti K."/>
            <person name="Lagendijk E.L."/>
            <person name="Lapidus A."/>
            <person name="Levasseur A."/>
            <person name="Lindquist E."/>
            <person name="Lipzen A."/>
            <person name="Logrieco A.F."/>
            <person name="MacCabe A."/>
            <person name="Maekelae M.R."/>
            <person name="Malavazi I."/>
            <person name="Melin P."/>
            <person name="Meyer V."/>
            <person name="Mielnichuk N."/>
            <person name="Miskei M."/>
            <person name="Molnar A.P."/>
            <person name="Mule G."/>
            <person name="Ngan C.Y."/>
            <person name="Orejas M."/>
            <person name="Orosz E."/>
            <person name="Ouedraogo J.P."/>
            <person name="Overkamp K.M."/>
            <person name="Park H.-S."/>
            <person name="Perrone G."/>
            <person name="Piumi F."/>
            <person name="Punt P.J."/>
            <person name="Ram A.F."/>
            <person name="Ramon A."/>
            <person name="Rauscher S."/>
            <person name="Record E."/>
            <person name="Riano-Pachon D.M."/>
            <person name="Robert V."/>
            <person name="Roehrig J."/>
            <person name="Ruller R."/>
            <person name="Salamov A."/>
            <person name="Salih N.S."/>
            <person name="Samson R.A."/>
            <person name="Sandor E."/>
            <person name="Sanguinetti M."/>
            <person name="Schuetze T."/>
            <person name="Sepcic K."/>
            <person name="Shelest E."/>
            <person name="Sherlock G."/>
            <person name="Sophianopoulou V."/>
            <person name="Squina F.M."/>
            <person name="Sun H."/>
            <person name="Susca A."/>
            <person name="Todd R.B."/>
            <person name="Tsang A."/>
            <person name="Unkles S.E."/>
            <person name="van de Wiele N."/>
            <person name="van Rossen-Uffink D."/>
            <person name="Oliveira J.V."/>
            <person name="Vesth T.C."/>
            <person name="Visser J."/>
            <person name="Yu J.-H."/>
            <person name="Zhou M."/>
            <person name="Andersen M.R."/>
            <person name="Archer D.B."/>
            <person name="Baker S.E."/>
            <person name="Benoit I."/>
            <person name="Brakhage A.A."/>
            <person name="Braus G.H."/>
            <person name="Fischer R."/>
            <person name="Frisvad J.C."/>
            <person name="Goldman G.H."/>
            <person name="Houbraken J."/>
            <person name="Oakley B."/>
            <person name="Pocsi I."/>
            <person name="Scazzocchio C."/>
            <person name="Seiboth B."/>
            <person name="vanKuyk P.A."/>
            <person name="Wortman J."/>
            <person name="Dyer P.S."/>
            <person name="Grigoriev I.V."/>
        </authorList>
    </citation>
    <scope>NUCLEOTIDE SEQUENCE [LARGE SCALE GENOMIC DNA]</scope>
    <source>
        <strain evidence="3">CBS 516.65</strain>
    </source>
</reference>